<dbReference type="HOGENOM" id="CLU_1277234_0_0_1"/>
<evidence type="ECO:0000313" key="2">
    <source>
        <dbReference type="Ensembl" id="ENSCINP00000031320.1"/>
    </source>
</evidence>
<sequence>MECKSQTYIKHEADQSNISDSGDGDKRNNSFTSYAMMLDLARLLGYPPFTIESSVIIHTAVNMQQQLAIQLSHELFSYAPTAKTAVTLLQVSQILLQQIKQVDTYPQLLLEIQNLVSSAASCCDRNKLISILSFIEVCNLAVELHLASDANAKSCLAQCKNAAPKVRKNKYEHSDWLHGWYKEDDGLTLKSSVVMPMLKQFIGSIIQTDGIFTILY</sequence>
<dbReference type="AlphaFoldDB" id="H2XNT7"/>
<dbReference type="Proteomes" id="UP000008144">
    <property type="component" value="Unassembled WGS sequence"/>
</dbReference>
<reference evidence="2" key="2">
    <citation type="submission" date="2025-08" db="UniProtKB">
        <authorList>
            <consortium name="Ensembl"/>
        </authorList>
    </citation>
    <scope>IDENTIFICATION</scope>
</reference>
<evidence type="ECO:0000256" key="1">
    <source>
        <dbReference type="SAM" id="MobiDB-lite"/>
    </source>
</evidence>
<evidence type="ECO:0000313" key="3">
    <source>
        <dbReference type="Proteomes" id="UP000008144"/>
    </source>
</evidence>
<dbReference type="InParanoid" id="H2XNT7"/>
<protein>
    <submittedName>
        <fullName evidence="2">Uncharacterized protein</fullName>
    </submittedName>
</protein>
<feature type="compositionally biased region" description="Basic and acidic residues" evidence="1">
    <location>
        <begin position="1"/>
        <end position="14"/>
    </location>
</feature>
<proteinExistence type="predicted"/>
<keyword evidence="3" id="KW-1185">Reference proteome</keyword>
<feature type="region of interest" description="Disordered" evidence="1">
    <location>
        <begin position="1"/>
        <end position="25"/>
    </location>
</feature>
<reference evidence="3" key="1">
    <citation type="journal article" date="2002" name="Science">
        <title>The draft genome of Ciona intestinalis: insights into chordate and vertebrate origins.</title>
        <authorList>
            <person name="Dehal P."/>
            <person name="Satou Y."/>
            <person name="Campbell R.K."/>
            <person name="Chapman J."/>
            <person name="Degnan B."/>
            <person name="De Tomaso A."/>
            <person name="Davidson B."/>
            <person name="Di Gregorio A."/>
            <person name="Gelpke M."/>
            <person name="Goodstein D.M."/>
            <person name="Harafuji N."/>
            <person name="Hastings K.E."/>
            <person name="Ho I."/>
            <person name="Hotta K."/>
            <person name="Huang W."/>
            <person name="Kawashima T."/>
            <person name="Lemaire P."/>
            <person name="Martinez D."/>
            <person name="Meinertzhagen I.A."/>
            <person name="Necula S."/>
            <person name="Nonaka M."/>
            <person name="Putnam N."/>
            <person name="Rash S."/>
            <person name="Saiga H."/>
            <person name="Satake M."/>
            <person name="Terry A."/>
            <person name="Yamada L."/>
            <person name="Wang H.G."/>
            <person name="Awazu S."/>
            <person name="Azumi K."/>
            <person name="Boore J."/>
            <person name="Branno M."/>
            <person name="Chin-Bow S."/>
            <person name="DeSantis R."/>
            <person name="Doyle S."/>
            <person name="Francino P."/>
            <person name="Keys D.N."/>
            <person name="Haga S."/>
            <person name="Hayashi H."/>
            <person name="Hino K."/>
            <person name="Imai K.S."/>
            <person name="Inaba K."/>
            <person name="Kano S."/>
            <person name="Kobayashi K."/>
            <person name="Kobayashi M."/>
            <person name="Lee B.I."/>
            <person name="Makabe K.W."/>
            <person name="Manohar C."/>
            <person name="Matassi G."/>
            <person name="Medina M."/>
            <person name="Mochizuki Y."/>
            <person name="Mount S."/>
            <person name="Morishita T."/>
            <person name="Miura S."/>
            <person name="Nakayama A."/>
            <person name="Nishizaka S."/>
            <person name="Nomoto H."/>
            <person name="Ohta F."/>
            <person name="Oishi K."/>
            <person name="Rigoutsos I."/>
            <person name="Sano M."/>
            <person name="Sasaki A."/>
            <person name="Sasakura Y."/>
            <person name="Shoguchi E."/>
            <person name="Shin-i T."/>
            <person name="Spagnuolo A."/>
            <person name="Stainier D."/>
            <person name="Suzuki M.M."/>
            <person name="Tassy O."/>
            <person name="Takatori N."/>
            <person name="Tokuoka M."/>
            <person name="Yagi K."/>
            <person name="Yoshizaki F."/>
            <person name="Wada S."/>
            <person name="Zhang C."/>
            <person name="Hyatt P.D."/>
            <person name="Larimer F."/>
            <person name="Detter C."/>
            <person name="Doggett N."/>
            <person name="Glavina T."/>
            <person name="Hawkins T."/>
            <person name="Richardson P."/>
            <person name="Lucas S."/>
            <person name="Kohara Y."/>
            <person name="Levine M."/>
            <person name="Satoh N."/>
            <person name="Rokhsar D.S."/>
        </authorList>
    </citation>
    <scope>NUCLEOTIDE SEQUENCE [LARGE SCALE GENOMIC DNA]</scope>
</reference>
<name>H2XNT7_CIOIN</name>
<accession>H2XNT7</accession>
<dbReference type="Ensembl" id="ENSCINT00000032998.1">
    <property type="protein sequence ID" value="ENSCINP00000031320.1"/>
    <property type="gene ID" value="ENSCING00000018981.1"/>
</dbReference>
<organism evidence="2 3">
    <name type="scientific">Ciona intestinalis</name>
    <name type="common">Transparent sea squirt</name>
    <name type="synonym">Ascidia intestinalis</name>
    <dbReference type="NCBI Taxonomy" id="7719"/>
    <lineage>
        <taxon>Eukaryota</taxon>
        <taxon>Metazoa</taxon>
        <taxon>Chordata</taxon>
        <taxon>Tunicata</taxon>
        <taxon>Ascidiacea</taxon>
        <taxon>Phlebobranchia</taxon>
        <taxon>Cionidae</taxon>
        <taxon>Ciona</taxon>
    </lineage>
</organism>
<reference evidence="2" key="3">
    <citation type="submission" date="2025-09" db="UniProtKB">
        <authorList>
            <consortium name="Ensembl"/>
        </authorList>
    </citation>
    <scope>IDENTIFICATION</scope>
</reference>